<evidence type="ECO:0000313" key="2">
    <source>
        <dbReference type="Proteomes" id="UP000587586"/>
    </source>
</evidence>
<keyword evidence="2" id="KW-1185">Reference proteome</keyword>
<name>A0A6V8NA89_9BACT</name>
<accession>A0A6V8NA89</accession>
<protein>
    <submittedName>
        <fullName evidence="1">Uncharacterized protein</fullName>
    </submittedName>
</protein>
<dbReference type="AlphaFoldDB" id="A0A6V8NA89"/>
<evidence type="ECO:0000313" key="1">
    <source>
        <dbReference type="EMBL" id="GFO69508.1"/>
    </source>
</evidence>
<reference evidence="2" key="1">
    <citation type="submission" date="2020-06" db="EMBL/GenBank/DDBJ databases">
        <title>Draft genomic sequecing of Geomonas sp. Red745.</title>
        <authorList>
            <person name="Itoh H."/>
            <person name="Xu Z.X."/>
            <person name="Ushijima N."/>
            <person name="Masuda Y."/>
            <person name="Shiratori Y."/>
            <person name="Senoo K."/>
        </authorList>
    </citation>
    <scope>NUCLEOTIDE SEQUENCE [LARGE SCALE GENOMIC DNA]</scope>
    <source>
        <strain evidence="2">Red745</strain>
    </source>
</reference>
<dbReference type="RefSeq" id="WP_183362083.1">
    <property type="nucleotide sequence ID" value="NZ_BLXZ01000006.1"/>
</dbReference>
<sequence length="663" mass="68037">MCLPQPQFAPGTTWISATQGSRIMKITLMPVRTLVNLITATLMALGLSLLPGCGGTGSPSAADTVSGLAATGQPVQGSVFLKDAAGREASTTTADGSFRFDISHLTPPFLLKATWNGGQLYSMARGAGTANITPLTQVIVQSANAGGDLDALYQAPTPTALAALADALPAASAALMTALKPILENYQAYQDPIATPFRADGNGMDGVLDHLTVTSSAGSVQISERGTGAALLNAPLSDISSGSSSTLWDAARGAKAQGLQLGVSADGHPLAVWVEDTGQGGTSLVKAQWLEGGTPVTVSTGQGQATNPQVARDAAGNAYLAWCEYTGGANDIWTSRYHPGSGWGTPARLTSTDSNSYTGSPSIASDANGNLLLAWTQFNRNVNSNHFDIYLSSLSGGTGSWSAPARVSNGVNSAYQAIVVQSGVGSACLAWIQALDDGSTSNGASEVYAATLQEGTPGTPVKLNALPGSSRIVYGQLQLAMNQAGVVMAAWVQANQLGFFDVWCARRTAGGAWEDAVSVSEGNLGECYQPSLALNGSGAALLAWMQQNDAQQLAGGDPTQRIVTSNYLPGSGWGAPQAVSPAAYFAFAPQLALDATGNATAVWYQIEAGQAMVRSARLVAGGSWGTPVLEAATTTDGYQVYPVPRVTCVPAGRTFIAWGTDSN</sequence>
<organism evidence="1 2">
    <name type="scientific">Geomonas limicola</name>
    <dbReference type="NCBI Taxonomy" id="2740186"/>
    <lineage>
        <taxon>Bacteria</taxon>
        <taxon>Pseudomonadati</taxon>
        <taxon>Thermodesulfobacteriota</taxon>
        <taxon>Desulfuromonadia</taxon>
        <taxon>Geobacterales</taxon>
        <taxon>Geobacteraceae</taxon>
        <taxon>Geomonas</taxon>
    </lineage>
</organism>
<comment type="caution">
    <text evidence="1">The sequence shown here is derived from an EMBL/GenBank/DDBJ whole genome shotgun (WGS) entry which is preliminary data.</text>
</comment>
<gene>
    <name evidence="1" type="ORF">GMLC_30870</name>
</gene>
<proteinExistence type="predicted"/>
<dbReference type="EMBL" id="BLXZ01000006">
    <property type="protein sequence ID" value="GFO69508.1"/>
    <property type="molecule type" value="Genomic_DNA"/>
</dbReference>
<dbReference type="Proteomes" id="UP000587586">
    <property type="component" value="Unassembled WGS sequence"/>
</dbReference>